<keyword evidence="1" id="KW-0732">Signal</keyword>
<feature type="chain" id="PRO_5005330138" evidence="1">
    <location>
        <begin position="20"/>
        <end position="113"/>
    </location>
</feature>
<evidence type="ECO:0000313" key="2">
    <source>
        <dbReference type="Proteomes" id="UP000035680"/>
    </source>
</evidence>
<evidence type="ECO:0000313" key="3">
    <source>
        <dbReference type="WBParaSite" id="SVE_1632900.1"/>
    </source>
</evidence>
<name>A0A0K0FVG3_STRVS</name>
<reference evidence="3" key="2">
    <citation type="submission" date="2015-08" db="UniProtKB">
        <authorList>
            <consortium name="WormBaseParasite"/>
        </authorList>
    </citation>
    <scope>IDENTIFICATION</scope>
</reference>
<evidence type="ECO:0000256" key="1">
    <source>
        <dbReference type="SAM" id="SignalP"/>
    </source>
</evidence>
<reference evidence="2" key="1">
    <citation type="submission" date="2014-07" db="EMBL/GenBank/DDBJ databases">
        <authorList>
            <person name="Martin A.A"/>
            <person name="De Silva N."/>
        </authorList>
    </citation>
    <scope>NUCLEOTIDE SEQUENCE</scope>
</reference>
<dbReference type="Proteomes" id="UP000035680">
    <property type="component" value="Unassembled WGS sequence"/>
</dbReference>
<accession>A0A0K0FVG3</accession>
<protein>
    <submittedName>
        <fullName evidence="3">Uncharacterized protein</fullName>
    </submittedName>
</protein>
<dbReference type="AlphaFoldDB" id="A0A0K0FVG3"/>
<feature type="signal peptide" evidence="1">
    <location>
        <begin position="1"/>
        <end position="19"/>
    </location>
</feature>
<keyword evidence="2" id="KW-1185">Reference proteome</keyword>
<sequence>MKFLVFLCYLFLLVIKLKCYESIKTLIDADVQNIIPCSKGCYGMCYNKEYGRIQRKRCCNHKNCGCCDTNFHVSKHSLLVETHINSDKLVTDKNGKILEGYYVKTLSKDITEN</sequence>
<proteinExistence type="predicted"/>
<dbReference type="WBParaSite" id="SVE_1632900.1">
    <property type="protein sequence ID" value="SVE_1632900.1"/>
    <property type="gene ID" value="SVE_1632900"/>
</dbReference>
<organism evidence="2 3">
    <name type="scientific">Strongyloides venezuelensis</name>
    <name type="common">Threadworm</name>
    <dbReference type="NCBI Taxonomy" id="75913"/>
    <lineage>
        <taxon>Eukaryota</taxon>
        <taxon>Metazoa</taxon>
        <taxon>Ecdysozoa</taxon>
        <taxon>Nematoda</taxon>
        <taxon>Chromadorea</taxon>
        <taxon>Rhabditida</taxon>
        <taxon>Tylenchina</taxon>
        <taxon>Panagrolaimomorpha</taxon>
        <taxon>Strongyloidoidea</taxon>
        <taxon>Strongyloididae</taxon>
        <taxon>Strongyloides</taxon>
    </lineage>
</organism>